<gene>
    <name evidence="1" type="ORF">BVRB_019360</name>
</gene>
<feature type="non-terminal residue" evidence="1">
    <location>
        <position position="1"/>
    </location>
</feature>
<organism evidence="1 2">
    <name type="scientific">Beta vulgaris subsp. vulgaris</name>
    <name type="common">Beet</name>
    <dbReference type="NCBI Taxonomy" id="3555"/>
    <lineage>
        <taxon>Eukaryota</taxon>
        <taxon>Viridiplantae</taxon>
        <taxon>Streptophyta</taxon>
        <taxon>Embryophyta</taxon>
        <taxon>Tracheophyta</taxon>
        <taxon>Spermatophyta</taxon>
        <taxon>Magnoliopsida</taxon>
        <taxon>eudicotyledons</taxon>
        <taxon>Gunneridae</taxon>
        <taxon>Pentapetalae</taxon>
        <taxon>Caryophyllales</taxon>
        <taxon>Chenopodiaceae</taxon>
        <taxon>Betoideae</taxon>
        <taxon>Beta</taxon>
    </lineage>
</organism>
<keyword evidence="2" id="KW-1185">Reference proteome</keyword>
<name>A0A0J7YN38_BETVV</name>
<evidence type="ECO:0000313" key="1">
    <source>
        <dbReference type="EMBL" id="KMS64528.1"/>
    </source>
</evidence>
<evidence type="ECO:0000313" key="2">
    <source>
        <dbReference type="Proteomes" id="UP000035740"/>
    </source>
</evidence>
<sequence length="14" mass="1605">LLNFLLRRAFAAAE</sequence>
<dbReference type="EMBL" id="KQ129403">
    <property type="protein sequence ID" value="KMS64528.1"/>
    <property type="molecule type" value="Genomic_DNA"/>
</dbReference>
<accession>A0A0J7YN38</accession>
<proteinExistence type="predicted"/>
<dbReference type="Proteomes" id="UP000035740">
    <property type="component" value="Unassembled WGS sequence"/>
</dbReference>
<reference evidence="1 2" key="1">
    <citation type="journal article" date="2014" name="Nature">
        <title>The genome of the recently domesticated crop plant sugar beet (Beta vulgaris).</title>
        <authorList>
            <person name="Dohm J.C."/>
            <person name="Minoche A.E."/>
            <person name="Holtgrawe D."/>
            <person name="Capella-Gutierrez S."/>
            <person name="Zakrzewski F."/>
            <person name="Tafer H."/>
            <person name="Rupp O."/>
            <person name="Sorensen T.R."/>
            <person name="Stracke R."/>
            <person name="Reinhardt R."/>
            <person name="Goesmann A."/>
            <person name="Kraft T."/>
            <person name="Schulz B."/>
            <person name="Stadler P.F."/>
            <person name="Schmidt T."/>
            <person name="Gabaldon T."/>
            <person name="Lehrach H."/>
            <person name="Weisshaar B."/>
            <person name="Himmelbauer H."/>
        </authorList>
    </citation>
    <scope>NUCLEOTIDE SEQUENCE [LARGE SCALE GENOMIC DNA]</scope>
    <source>
        <tissue evidence="1">Taproot</tissue>
    </source>
</reference>
<protein>
    <submittedName>
        <fullName evidence="1">Uncharacterized protein</fullName>
    </submittedName>
</protein>